<dbReference type="OrthoDB" id="4373587at2"/>
<dbReference type="STRING" id="1108045.GORHZ_120_00450"/>
<dbReference type="AlphaFoldDB" id="K6WWP6"/>
<reference evidence="3 4" key="1">
    <citation type="submission" date="2012-08" db="EMBL/GenBank/DDBJ databases">
        <title>Whole genome shotgun sequence of Gordonia rhizosphera NBRC 16068.</title>
        <authorList>
            <person name="Takarada H."/>
            <person name="Isaki S."/>
            <person name="Hosoyama A."/>
            <person name="Tsuchikane K."/>
            <person name="Katsumata H."/>
            <person name="Baba S."/>
            <person name="Ohji S."/>
            <person name="Yamazaki S."/>
            <person name="Fujita N."/>
        </authorList>
    </citation>
    <scope>NUCLEOTIDE SEQUENCE [LARGE SCALE GENOMIC DNA]</scope>
    <source>
        <strain evidence="3 4">NBRC 16068</strain>
    </source>
</reference>
<dbReference type="InterPro" id="IPR029069">
    <property type="entry name" value="HotDog_dom_sf"/>
</dbReference>
<dbReference type="InterPro" id="IPR002539">
    <property type="entry name" value="MaoC-like_dom"/>
</dbReference>
<feature type="domain" description="MaoC-like" evidence="2">
    <location>
        <begin position="23"/>
        <end position="100"/>
    </location>
</feature>
<comment type="caution">
    <text evidence="3">The sequence shown here is derived from an EMBL/GenBank/DDBJ whole genome shotgun (WGS) entry which is preliminary data.</text>
</comment>
<organism evidence="3 4">
    <name type="scientific">Gordonia rhizosphera NBRC 16068</name>
    <dbReference type="NCBI Taxonomy" id="1108045"/>
    <lineage>
        <taxon>Bacteria</taxon>
        <taxon>Bacillati</taxon>
        <taxon>Actinomycetota</taxon>
        <taxon>Actinomycetes</taxon>
        <taxon>Mycobacteriales</taxon>
        <taxon>Gordoniaceae</taxon>
        <taxon>Gordonia</taxon>
    </lineage>
</organism>
<dbReference type="SUPFAM" id="SSF54637">
    <property type="entry name" value="Thioesterase/thiol ester dehydrase-isomerase"/>
    <property type="match status" value="1"/>
</dbReference>
<proteinExistence type="inferred from homology"/>
<dbReference type="Gene3D" id="3.10.129.10">
    <property type="entry name" value="Hotdog Thioesterase"/>
    <property type="match status" value="1"/>
</dbReference>
<gene>
    <name evidence="3" type="ORF">GORHZ_120_00450</name>
</gene>
<dbReference type="Proteomes" id="UP000008363">
    <property type="component" value="Unassembled WGS sequence"/>
</dbReference>
<evidence type="ECO:0000313" key="4">
    <source>
        <dbReference type="Proteomes" id="UP000008363"/>
    </source>
</evidence>
<accession>K6WWP6</accession>
<evidence type="ECO:0000259" key="2">
    <source>
        <dbReference type="Pfam" id="PF01575"/>
    </source>
</evidence>
<dbReference type="PANTHER" id="PTHR43841">
    <property type="entry name" value="3-HYDROXYACYL-THIOESTER DEHYDRATASE HTDX-RELATED"/>
    <property type="match status" value="1"/>
</dbReference>
<protein>
    <recommendedName>
        <fullName evidence="2">MaoC-like domain-containing protein</fullName>
    </recommendedName>
</protein>
<evidence type="ECO:0000256" key="1">
    <source>
        <dbReference type="ARBA" id="ARBA00005254"/>
    </source>
</evidence>
<keyword evidence="4" id="KW-1185">Reference proteome</keyword>
<dbReference type="eggNOG" id="COG2030">
    <property type="taxonomic scope" value="Bacteria"/>
</dbReference>
<comment type="similarity">
    <text evidence="1">Belongs to the enoyl-CoA hydratase/isomerase family.</text>
</comment>
<dbReference type="RefSeq" id="WP_006334208.1">
    <property type="nucleotide sequence ID" value="NZ_BAHC01000120.1"/>
</dbReference>
<dbReference type="EMBL" id="BAHC01000120">
    <property type="protein sequence ID" value="GAB90989.1"/>
    <property type="molecule type" value="Genomic_DNA"/>
</dbReference>
<dbReference type="Pfam" id="PF01575">
    <property type="entry name" value="MaoC_dehydratas"/>
    <property type="match status" value="1"/>
</dbReference>
<dbReference type="CDD" id="cd03441">
    <property type="entry name" value="R_hydratase_like"/>
    <property type="match status" value="1"/>
</dbReference>
<name>K6WWP6_9ACTN</name>
<dbReference type="PANTHER" id="PTHR43841:SF3">
    <property type="entry name" value="(3R)-HYDROXYACYL-ACP DEHYDRATASE SUBUNIT HADB"/>
    <property type="match status" value="1"/>
</dbReference>
<evidence type="ECO:0000313" key="3">
    <source>
        <dbReference type="EMBL" id="GAB90989.1"/>
    </source>
</evidence>
<sequence length="143" mass="15631">MPSAETEVRVSEPAQLIWDVVEEISRDRVKRYAQASGDRNTIHIDPNAAHEAGLADPVAHGILILALILRHADEWTRRNGARITGCDTRFIRPVYVGDVATLLHLTGRCAAPGQLTATATVLDPDGAAESTVMRPIRIRYEAV</sequence>